<gene>
    <name evidence="2" type="ORF">SAMN02745674_02146</name>
</gene>
<evidence type="ECO:0000256" key="1">
    <source>
        <dbReference type="SAM" id="MobiDB-lite"/>
    </source>
</evidence>
<dbReference type="Proteomes" id="UP000190061">
    <property type="component" value="Unassembled WGS sequence"/>
</dbReference>
<evidence type="ECO:0000313" key="3">
    <source>
        <dbReference type="Proteomes" id="UP000190061"/>
    </source>
</evidence>
<sequence>MGTSLGQGDFGHPKTDGDMQSLRKALHQHQSPVICQLPKVPDMR</sequence>
<dbReference type="STRING" id="1122188.SAMN02745674_02146"/>
<accession>A0A1T4RF93</accession>
<dbReference type="AlphaFoldDB" id="A0A1T4RF93"/>
<name>A0A1T4RF93_9GAMM</name>
<protein>
    <submittedName>
        <fullName evidence="2">Uncharacterized protein</fullName>
    </submittedName>
</protein>
<feature type="region of interest" description="Disordered" evidence="1">
    <location>
        <begin position="1"/>
        <end position="44"/>
    </location>
</feature>
<reference evidence="2 3" key="1">
    <citation type="submission" date="2017-02" db="EMBL/GenBank/DDBJ databases">
        <authorList>
            <person name="Peterson S.W."/>
        </authorList>
    </citation>
    <scope>NUCLEOTIDE SEQUENCE [LARGE SCALE GENOMIC DNA]</scope>
    <source>
        <strain evidence="2 3">DSM 21749</strain>
    </source>
</reference>
<dbReference type="EMBL" id="FUXP01000008">
    <property type="protein sequence ID" value="SKA14579.1"/>
    <property type="molecule type" value="Genomic_DNA"/>
</dbReference>
<proteinExistence type="predicted"/>
<keyword evidence="3" id="KW-1185">Reference proteome</keyword>
<evidence type="ECO:0000313" key="2">
    <source>
        <dbReference type="EMBL" id="SKA14579.1"/>
    </source>
</evidence>
<organism evidence="2 3">
    <name type="scientific">Lysobacter spongiicola DSM 21749</name>
    <dbReference type="NCBI Taxonomy" id="1122188"/>
    <lineage>
        <taxon>Bacteria</taxon>
        <taxon>Pseudomonadati</taxon>
        <taxon>Pseudomonadota</taxon>
        <taxon>Gammaproteobacteria</taxon>
        <taxon>Lysobacterales</taxon>
        <taxon>Lysobacteraceae</taxon>
        <taxon>Novilysobacter</taxon>
    </lineage>
</organism>